<comment type="caution">
    <text evidence="2">The sequence shown here is derived from an EMBL/GenBank/DDBJ whole genome shotgun (WGS) entry which is preliminary data.</text>
</comment>
<keyword evidence="3" id="KW-1185">Reference proteome</keyword>
<proteinExistence type="predicted"/>
<dbReference type="EMBL" id="JWZX01001332">
    <property type="protein sequence ID" value="KOO34084.1"/>
    <property type="molecule type" value="Genomic_DNA"/>
</dbReference>
<reference evidence="3" key="1">
    <citation type="journal article" date="2015" name="PLoS Genet.">
        <title>Genome Sequence and Transcriptome Analyses of Chrysochromulina tobin: Metabolic Tools for Enhanced Algal Fitness in the Prominent Order Prymnesiales (Haptophyceae).</title>
        <authorList>
            <person name="Hovde B.T."/>
            <person name="Deodato C.R."/>
            <person name="Hunsperger H.M."/>
            <person name="Ryken S.A."/>
            <person name="Yost W."/>
            <person name="Jha R.K."/>
            <person name="Patterson J."/>
            <person name="Monnat R.J. Jr."/>
            <person name="Barlow S.B."/>
            <person name="Starkenburg S.R."/>
            <person name="Cattolico R.A."/>
        </authorList>
    </citation>
    <scope>NUCLEOTIDE SEQUENCE</scope>
    <source>
        <strain evidence="3">CCMP291</strain>
    </source>
</reference>
<evidence type="ECO:0000313" key="3">
    <source>
        <dbReference type="Proteomes" id="UP000037460"/>
    </source>
</evidence>
<evidence type="ECO:0000313" key="2">
    <source>
        <dbReference type="EMBL" id="KOO34084.1"/>
    </source>
</evidence>
<protein>
    <submittedName>
        <fullName evidence="2">Uncharacterized protein</fullName>
    </submittedName>
</protein>
<name>A0A0M0K5K4_9EUKA</name>
<dbReference type="OrthoDB" id="39122at2759"/>
<feature type="region of interest" description="Disordered" evidence="1">
    <location>
        <begin position="304"/>
        <end position="334"/>
    </location>
</feature>
<gene>
    <name evidence="2" type="ORF">Ctob_005796</name>
</gene>
<evidence type="ECO:0000256" key="1">
    <source>
        <dbReference type="SAM" id="MobiDB-lite"/>
    </source>
</evidence>
<feature type="compositionally biased region" description="Basic and acidic residues" evidence="1">
    <location>
        <begin position="304"/>
        <end position="321"/>
    </location>
</feature>
<dbReference type="AlphaFoldDB" id="A0A0M0K5K4"/>
<dbReference type="Proteomes" id="UP000037460">
    <property type="component" value="Unassembled WGS sequence"/>
</dbReference>
<sequence length="361" mass="39504">MRAETGIERVSPGQSPLFKAGQIFDELKTAQGGIASVVFAYPEEWTLAGGPNLDVRNVKESDSAFVLAAPLPLGKTIEILDEEFFLNVIFDPQGKYGQYGAVDDRKVIEEDDDADESPAEVQSSAKRLRTVEPTDPAKLIAAGKSNFARFDARLMRKTPLDLINLMPSKLSHTSVTLWSDDVTDSAAALGMVSSAESGWWVHHFPTAEVDHVWRVLVNSHMQSKALGQVVHVQVAHSFAHQSEAVEVEVRVLVSTRQQAEPTAALRKAGAALLSIAPSSHSRPHIFFVRGALGLLETRAELEGRSEYKLSRERPSPKERESSAAASKLPGRPFQLIEPDRAHHQLYKADKASGQGWTKVDG</sequence>
<organism evidence="2 3">
    <name type="scientific">Chrysochromulina tobinii</name>
    <dbReference type="NCBI Taxonomy" id="1460289"/>
    <lineage>
        <taxon>Eukaryota</taxon>
        <taxon>Haptista</taxon>
        <taxon>Haptophyta</taxon>
        <taxon>Prymnesiophyceae</taxon>
        <taxon>Prymnesiales</taxon>
        <taxon>Chrysochromulinaceae</taxon>
        <taxon>Chrysochromulina</taxon>
    </lineage>
</organism>
<accession>A0A0M0K5K4</accession>